<gene>
    <name evidence="1" type="ORF">AsFPU1_4079</name>
</gene>
<reference evidence="2" key="1">
    <citation type="submission" date="2017-05" db="EMBL/GenBank/DDBJ databases">
        <title>Physiological properties and genetic analysis related to exopolysaccharide production of fresh-water unicellular cyanobacterium Aphanothece sacrum, Suizenji Nori, that has been cultured as a food source in Japan.</title>
        <authorList>
            <person name="Kanesaki Y."/>
            <person name="Yoshikawa S."/>
            <person name="Ohki K."/>
        </authorList>
    </citation>
    <scope>NUCLEOTIDE SEQUENCE [LARGE SCALE GENOMIC DNA]</scope>
    <source>
        <strain evidence="2">FPU1</strain>
    </source>
</reference>
<keyword evidence="1" id="KW-0808">Transferase</keyword>
<dbReference type="EMBL" id="BDQK01000017">
    <property type="protein sequence ID" value="GBF82648.1"/>
    <property type="molecule type" value="Genomic_DNA"/>
</dbReference>
<accession>A0A401IN38</accession>
<keyword evidence="2" id="KW-1185">Reference proteome</keyword>
<dbReference type="Proteomes" id="UP000287247">
    <property type="component" value="Unassembled WGS sequence"/>
</dbReference>
<evidence type="ECO:0000313" key="2">
    <source>
        <dbReference type="Proteomes" id="UP000287247"/>
    </source>
</evidence>
<dbReference type="AlphaFoldDB" id="A0A401IN38"/>
<protein>
    <submittedName>
        <fullName evidence="1">Tyrosine-protein kinase RYK</fullName>
    </submittedName>
</protein>
<proteinExistence type="predicted"/>
<keyword evidence="1" id="KW-0418">Kinase</keyword>
<evidence type="ECO:0000313" key="1">
    <source>
        <dbReference type="EMBL" id="GBF82648.1"/>
    </source>
</evidence>
<organism evidence="1 2">
    <name type="scientific">Aphanothece sacrum FPU1</name>
    <dbReference type="NCBI Taxonomy" id="1920663"/>
    <lineage>
        <taxon>Bacteria</taxon>
        <taxon>Bacillati</taxon>
        <taxon>Cyanobacteriota</taxon>
        <taxon>Cyanophyceae</taxon>
        <taxon>Oscillatoriophycideae</taxon>
        <taxon>Chroococcales</taxon>
        <taxon>Aphanothecaceae</taxon>
        <taxon>Aphanothece</taxon>
    </lineage>
</organism>
<name>A0A401IN38_APHSA</name>
<sequence length="65" mass="7589">MMLTDPLLFPNQIHCQGDKENRPGKFRVLSKKLRNLVLNYFASLIVQKFDRLKNTLGKTGPKLRF</sequence>
<dbReference type="GO" id="GO:0016301">
    <property type="term" value="F:kinase activity"/>
    <property type="evidence" value="ECO:0007669"/>
    <property type="project" value="UniProtKB-KW"/>
</dbReference>
<comment type="caution">
    <text evidence="1">The sequence shown here is derived from an EMBL/GenBank/DDBJ whole genome shotgun (WGS) entry which is preliminary data.</text>
</comment>